<gene>
    <name evidence="1" type="ORF">NEF87_003372</name>
</gene>
<evidence type="ECO:0008006" key="3">
    <source>
        <dbReference type="Google" id="ProtNLM"/>
    </source>
</evidence>
<reference evidence="1" key="1">
    <citation type="submission" date="2022-09" db="EMBL/GenBank/DDBJ databases">
        <title>Actin cytoskeleton and complex cell architecture in an #Asgard archaeon.</title>
        <authorList>
            <person name="Ponce Toledo R.I."/>
            <person name="Schleper C."/>
            <person name="Rodrigues Oliveira T."/>
            <person name="Wollweber F."/>
            <person name="Xu J."/>
            <person name="Rittmann S."/>
            <person name="Klingl A."/>
            <person name="Pilhofer M."/>
        </authorList>
    </citation>
    <scope>NUCLEOTIDE SEQUENCE</scope>
    <source>
        <strain evidence="1">B-35</strain>
    </source>
</reference>
<proteinExistence type="predicted"/>
<dbReference type="Proteomes" id="UP001208689">
    <property type="component" value="Chromosome"/>
</dbReference>
<keyword evidence="2" id="KW-1185">Reference proteome</keyword>
<accession>A0ABY6HU85</accession>
<organism evidence="1 2">
    <name type="scientific">Candidatus Lokiarchaeum ossiferum</name>
    <dbReference type="NCBI Taxonomy" id="2951803"/>
    <lineage>
        <taxon>Archaea</taxon>
        <taxon>Promethearchaeati</taxon>
        <taxon>Promethearchaeota</taxon>
        <taxon>Promethearchaeia</taxon>
        <taxon>Promethearchaeales</taxon>
        <taxon>Promethearchaeaceae</taxon>
        <taxon>Candidatus Lokiarchaeum</taxon>
    </lineage>
</organism>
<protein>
    <recommendedName>
        <fullName evidence="3">Polymerase nucleotidyl transferase domain-containing protein</fullName>
    </recommendedName>
</protein>
<evidence type="ECO:0000313" key="2">
    <source>
        <dbReference type="Proteomes" id="UP001208689"/>
    </source>
</evidence>
<evidence type="ECO:0000313" key="1">
    <source>
        <dbReference type="EMBL" id="UYP47087.1"/>
    </source>
</evidence>
<dbReference type="EMBL" id="CP104013">
    <property type="protein sequence ID" value="UYP47087.1"/>
    <property type="molecule type" value="Genomic_DNA"/>
</dbReference>
<name>A0ABY6HU85_9ARCH</name>
<sequence length="400" mass="47191">MKFQPFRDRDYIQDKQGGIYQVIGSIHPQNKVIALQKYQRISPKDDPEIHKRLIPVNDPISKVRNHDLMYWKQKTTAEEFIRVLPNYSSKSAEANIKSHSFKNFNSVFQMELIEVPYEQILHHWHPQQRFKDLLLIIEKGSLQEKQNLDRLERETVEVGLNLNELFGIDLDHIGVTGSILWESHHNKSDIDIMIYGIGATKKIVEASLNISSHKRGLRRYKTTEILPLAEKMALKTGRDMEECFEYIYRKNYLFFFNQRKVSITFAPTFSELIHYPFYYSDTIFSSLTPIRIKAKIKNNRWGYYYPSLFEIECIEIMEKKFEIYREEITRLMVYEHELVGHFRTGDFVEIRGLLQKATNVPSFKEIGAIDTFQIFLGGQETFGNEYIHLITIEEDLNGEI</sequence>